<dbReference type="CTD" id="10514"/>
<feature type="compositionally biased region" description="Polar residues" evidence="3">
    <location>
        <begin position="1243"/>
        <end position="1253"/>
    </location>
</feature>
<sequence length="1342" mass="149809">MKYALKRLIRGMGSADQNTVVGFSTCLASLLKSHGDLFKMSTIQEYIESELELKSSLLRGEEGMVTFGRVLVYGCIIRSNIIQQLNEEEKSFLLDQLLLFCYKRSYVSAPVYYYIENFLKIVNFDKSYVKIVLSHVLNNKFHMNIDMLHLLLTLQNVKLPSLLTSQSKFSISTSIPNIYQLDTLPEFVYILIDIRSTDDLNLNVYARFANNLLHVYSKKSPGIVEALWSEIENNVLTSRELTLNKKLAVFKLFSSLILHCESTQQVCLFLTPHFLHTVLQSTSDIPSDLVASTSPMSVLTSKFSNRLVLKRKSDKLGFESVEHSETPGGQSVQATRPRHQCTGCSTNLADTKILQTLINSLDKAYVFKLSSLYKDILSDDPPIQTTQPATPKKSKKNPAGNNSPAEGRYNNKDKIYVLNLFGKLVFHPALNVARAAGEAAGPALNSEDEAWKYSQVEYVFDLALGINPWNHEVATAYKKALFSLLGHNLHHDILERLVQHANVLIEKNQTKNVKITPEISNCWNKSLEMLAKLNRKIASCKSSNKSSSGKMESKKSILIAFQTMYLQLCLYLFLDNSISIDIIDELNNCYERFDEKKAQTDDENEPHWIEVITELFLSLLSKDSVLLRHLVAKAFKLLVPVINVQAVQQILQVLDPTKNPLEGQLEEEDSSDEDEEEEEDASSGEEGEEEEDEEEEEESDIDEEYLGNESNTDKLRQVVNQALGMNGNITDAESVDMSDMDIAEGKQLDAALARAFSAVKKPGSSRPTKRQSKAEQRVVNFRVRVLDLVESLASSPHATGSVALDILATLFVLLRHTLALPSQKALETRVRAVLRQYAWVGSKKGALSGSGEVSDDLLADVLLNSVLEKGDTSMSTVQTISGEISAAIMFLVRLHANMSDSLSYEDLSQSKFLTSLLDTLETFFTKRHSIVSGALFKSLFSISWLGNAHFLAALPSHAFSKDLRYYNRANALSLLHVLLKNKYFMDAVRLDKSYLSRVESSLSVVVEKTSEFLRDSSEVSKSIPTYTKNLCDVILTVKSRPDILKTRKLNELKPALESLTVACPTLSRLYAAFDVKKNTSTTATITKSNKKSKSSKAQNGDDAHHSDEEEQEIDETGDEESDEEEKSDDSDEEPVRKKKKKKHRQSKSRKKTKALRMADLSKGIEDVGVEGFSRLPVDKDAPEMEVDGSSEEGEGSESGEEVSNKGGNSGVSKKGGKSVGSNKGENSDSAEGNSDSDMKEASSDTQESPAKQTGSKKEKKRKIRQSVENGRNQMESSSDDEEEVEKSSKRKVKRKSKKREKEDMVEEEGKKKEEERQSEKSGKKRKSTNLGESGKKVKTNGC</sequence>
<feature type="region of interest" description="Disordered" evidence="3">
    <location>
        <begin position="380"/>
        <end position="408"/>
    </location>
</feature>
<dbReference type="InterPro" id="IPR007015">
    <property type="entry name" value="DNA_pol_V/MYBBP1A"/>
</dbReference>
<dbReference type="Pfam" id="PF04931">
    <property type="entry name" value="DNA_pol_phi"/>
    <property type="match status" value="1"/>
</dbReference>
<evidence type="ECO:0000313" key="4">
    <source>
        <dbReference type="Proteomes" id="UP000079169"/>
    </source>
</evidence>
<name>A0A3Q0IR42_DIACI</name>
<dbReference type="PANTHER" id="PTHR13213:SF2">
    <property type="entry name" value="MYB-BINDING PROTEIN 1A"/>
    <property type="match status" value="1"/>
</dbReference>
<proteinExistence type="predicted"/>
<dbReference type="PANTHER" id="PTHR13213">
    <property type="entry name" value="MYB-BINDING PROTEIN 1A FAMILY MEMBER"/>
    <property type="match status" value="1"/>
</dbReference>
<reference evidence="5" key="1">
    <citation type="submission" date="2025-08" db="UniProtKB">
        <authorList>
            <consortium name="RefSeq"/>
        </authorList>
    </citation>
    <scope>IDENTIFICATION</scope>
</reference>
<dbReference type="Proteomes" id="UP000079169">
    <property type="component" value="Unplaced"/>
</dbReference>
<feature type="compositionally biased region" description="Acidic residues" evidence="3">
    <location>
        <begin position="1183"/>
        <end position="1200"/>
    </location>
</feature>
<feature type="compositionally biased region" description="Acidic residues" evidence="3">
    <location>
        <begin position="1108"/>
        <end position="1132"/>
    </location>
</feature>
<dbReference type="GO" id="GO:0043565">
    <property type="term" value="F:sequence-specific DNA binding"/>
    <property type="evidence" value="ECO:0007669"/>
    <property type="project" value="TreeGrafter"/>
</dbReference>
<comment type="subcellular location">
    <subcellularLocation>
        <location evidence="1">Nucleus</location>
    </subcellularLocation>
</comment>
<dbReference type="GO" id="GO:0005730">
    <property type="term" value="C:nucleolus"/>
    <property type="evidence" value="ECO:0007669"/>
    <property type="project" value="InterPro"/>
</dbReference>
<feature type="compositionally biased region" description="Acidic residues" evidence="3">
    <location>
        <begin position="664"/>
        <end position="706"/>
    </location>
</feature>
<feature type="compositionally biased region" description="Basic residues" evidence="3">
    <location>
        <begin position="1288"/>
        <end position="1298"/>
    </location>
</feature>
<dbReference type="GO" id="GO:0003714">
    <property type="term" value="F:transcription corepressor activity"/>
    <property type="evidence" value="ECO:0007669"/>
    <property type="project" value="TreeGrafter"/>
</dbReference>
<gene>
    <name evidence="5" type="primary">LOC103506181</name>
</gene>
<keyword evidence="2" id="KW-0539">Nucleus</keyword>
<dbReference type="STRING" id="121845.A0A3Q0IR42"/>
<feature type="compositionally biased region" description="Basic residues" evidence="3">
    <location>
        <begin position="1136"/>
        <end position="1154"/>
    </location>
</feature>
<feature type="compositionally biased region" description="Basic and acidic residues" evidence="3">
    <location>
        <begin position="1299"/>
        <end position="1321"/>
    </location>
</feature>
<evidence type="ECO:0000256" key="1">
    <source>
        <dbReference type="ARBA" id="ARBA00004123"/>
    </source>
</evidence>
<dbReference type="KEGG" id="dci:103506181"/>
<dbReference type="PaxDb" id="121845-A0A3Q0IR42"/>
<organism evidence="4 5">
    <name type="scientific">Diaphorina citri</name>
    <name type="common">Asian citrus psyllid</name>
    <dbReference type="NCBI Taxonomy" id="121845"/>
    <lineage>
        <taxon>Eukaryota</taxon>
        <taxon>Metazoa</taxon>
        <taxon>Ecdysozoa</taxon>
        <taxon>Arthropoda</taxon>
        <taxon>Hexapoda</taxon>
        <taxon>Insecta</taxon>
        <taxon>Pterygota</taxon>
        <taxon>Neoptera</taxon>
        <taxon>Paraneoptera</taxon>
        <taxon>Hemiptera</taxon>
        <taxon>Sternorrhyncha</taxon>
        <taxon>Psylloidea</taxon>
        <taxon>Psyllidae</taxon>
        <taxon>Diaphorininae</taxon>
        <taxon>Diaphorina</taxon>
    </lineage>
</organism>
<dbReference type="GO" id="GO:0003723">
    <property type="term" value="F:RNA binding"/>
    <property type="evidence" value="ECO:0007669"/>
    <property type="project" value="TreeGrafter"/>
</dbReference>
<feature type="region of interest" description="Disordered" evidence="3">
    <location>
        <begin position="1084"/>
        <end position="1342"/>
    </location>
</feature>
<feature type="region of interest" description="Disordered" evidence="3">
    <location>
        <begin position="319"/>
        <end position="338"/>
    </location>
</feature>
<dbReference type="RefSeq" id="XP_026677098.1">
    <property type="nucleotide sequence ID" value="XM_026821297.1"/>
</dbReference>
<keyword evidence="4" id="KW-1185">Reference proteome</keyword>
<evidence type="ECO:0000256" key="3">
    <source>
        <dbReference type="SAM" id="MobiDB-lite"/>
    </source>
</evidence>
<accession>A0A3Q0IR42</accession>
<evidence type="ECO:0000256" key="2">
    <source>
        <dbReference type="ARBA" id="ARBA00023242"/>
    </source>
</evidence>
<evidence type="ECO:0000313" key="5">
    <source>
        <dbReference type="RefSeq" id="XP_026677098.1"/>
    </source>
</evidence>
<protein>
    <submittedName>
        <fullName evidence="5">Uncharacterized protein LOC103506181</fullName>
    </submittedName>
</protein>
<feature type="region of interest" description="Disordered" evidence="3">
    <location>
        <begin position="658"/>
        <end position="713"/>
    </location>
</feature>
<dbReference type="GeneID" id="103506181"/>